<reference evidence="2 3" key="1">
    <citation type="journal article" date="2013" name="Curr. Biol.">
        <title>The Genome of the Foraminiferan Reticulomyxa filosa.</title>
        <authorList>
            <person name="Glockner G."/>
            <person name="Hulsmann N."/>
            <person name="Schleicher M."/>
            <person name="Noegel A.A."/>
            <person name="Eichinger L."/>
            <person name="Gallinger C."/>
            <person name="Pawlowski J."/>
            <person name="Sierra R."/>
            <person name="Euteneuer U."/>
            <person name="Pillet L."/>
            <person name="Moustafa A."/>
            <person name="Platzer M."/>
            <person name="Groth M."/>
            <person name="Szafranski K."/>
            <person name="Schliwa M."/>
        </authorList>
    </citation>
    <scope>NUCLEOTIDE SEQUENCE [LARGE SCALE GENOMIC DNA]</scope>
</reference>
<organism evidence="2 3">
    <name type="scientific">Reticulomyxa filosa</name>
    <dbReference type="NCBI Taxonomy" id="46433"/>
    <lineage>
        <taxon>Eukaryota</taxon>
        <taxon>Sar</taxon>
        <taxon>Rhizaria</taxon>
        <taxon>Retaria</taxon>
        <taxon>Foraminifera</taxon>
        <taxon>Monothalamids</taxon>
        <taxon>Reticulomyxidae</taxon>
        <taxon>Reticulomyxa</taxon>
    </lineage>
</organism>
<dbReference type="Proteomes" id="UP000023152">
    <property type="component" value="Unassembled WGS sequence"/>
</dbReference>
<feature type="domain" description="DUF5880" evidence="1">
    <location>
        <begin position="96"/>
        <end position="143"/>
    </location>
</feature>
<dbReference type="InterPro" id="IPR043653">
    <property type="entry name" value="DUF5880"/>
</dbReference>
<dbReference type="EMBL" id="ASPP01026954">
    <property type="protein sequence ID" value="ETO06630.1"/>
    <property type="molecule type" value="Genomic_DNA"/>
</dbReference>
<keyword evidence="3" id="KW-1185">Reference proteome</keyword>
<evidence type="ECO:0000313" key="3">
    <source>
        <dbReference type="Proteomes" id="UP000023152"/>
    </source>
</evidence>
<name>X6M0X3_RETFI</name>
<comment type="caution">
    <text evidence="2">The sequence shown here is derived from an EMBL/GenBank/DDBJ whole genome shotgun (WGS) entry which is preliminary data.</text>
</comment>
<evidence type="ECO:0000259" key="1">
    <source>
        <dbReference type="Pfam" id="PF19208"/>
    </source>
</evidence>
<evidence type="ECO:0000313" key="2">
    <source>
        <dbReference type="EMBL" id="ETO06630.1"/>
    </source>
</evidence>
<dbReference type="Pfam" id="PF19208">
    <property type="entry name" value="DUF5880"/>
    <property type="match status" value="1"/>
</dbReference>
<proteinExistence type="predicted"/>
<dbReference type="OrthoDB" id="47487at2759"/>
<dbReference type="AlphaFoldDB" id="X6M0X3"/>
<accession>X6M0X3</accession>
<sequence length="149" mass="17032">MSFQTFSNNDAQSVASEIKVDEQSSALPNELSSSVQTDEQHKVKAVILRTDGSAVEIIYDANPTKSTIKEILGASPTIIVFDDTLKKMRSIVFEFFFLGEWKKIKVVLLRGKYTSFTAPLNKHQLRFPFHSRKFYGDILLVKIFFILFF</sequence>
<protein>
    <recommendedName>
        <fullName evidence="1">DUF5880 domain-containing protein</fullName>
    </recommendedName>
</protein>
<gene>
    <name evidence="2" type="ORF">RFI_30765</name>
</gene>